<proteinExistence type="predicted"/>
<sequence length="63" mass="7032">MRFGFVKATVVTLTLLTAAANGNEYTRHTSSCLCVGFLAHLSHVLMYAPEDSLRRRLHATRII</sequence>
<dbReference type="EMBL" id="QJSL01000029">
    <property type="protein sequence ID" value="RXW26671.1"/>
    <property type="molecule type" value="Genomic_DNA"/>
</dbReference>
<gene>
    <name evidence="1" type="ORF">DM877_23150</name>
</gene>
<evidence type="ECO:0000313" key="1">
    <source>
        <dbReference type="EMBL" id="RXW26671.1"/>
    </source>
</evidence>
<dbReference type="AlphaFoldDB" id="A0A4Q2E2K2"/>
<name>A0A4Q2E2K2_ENTCL</name>
<comment type="caution">
    <text evidence="1">The sequence shown here is derived from an EMBL/GenBank/DDBJ whole genome shotgun (WGS) entry which is preliminary data.</text>
</comment>
<evidence type="ECO:0000313" key="2">
    <source>
        <dbReference type="Proteomes" id="UP000290875"/>
    </source>
</evidence>
<reference evidence="1 2" key="1">
    <citation type="submission" date="2018-06" db="EMBL/GenBank/DDBJ databases">
        <title>Carbapenemase-producing Enterobacteriaceae present in wastewater treatment plant effluent and nearby surface waters in the US.</title>
        <authorList>
            <person name="Mathys D.A."/>
            <person name="Mollenkopf D.F."/>
            <person name="Feicht S.M."/>
            <person name="Adams R.J."/>
            <person name="Albers A.L."/>
            <person name="Grooters S.V."/>
            <person name="Stuever D.M."/>
            <person name="Daniels J.B."/>
            <person name="Wittum T.E."/>
        </authorList>
    </citation>
    <scope>NUCLEOTIDE SEQUENCE [LARGE SCALE GENOMIC DNA]</scope>
    <source>
        <strain evidence="1 2">GEO_4_Eff_A</strain>
    </source>
</reference>
<accession>A0A4Q2E2K2</accession>
<dbReference type="Proteomes" id="UP000290875">
    <property type="component" value="Unassembled WGS sequence"/>
</dbReference>
<protein>
    <submittedName>
        <fullName evidence="1">Uncharacterized protein</fullName>
    </submittedName>
</protein>
<organism evidence="1 2">
    <name type="scientific">Enterobacter cloacae</name>
    <dbReference type="NCBI Taxonomy" id="550"/>
    <lineage>
        <taxon>Bacteria</taxon>
        <taxon>Pseudomonadati</taxon>
        <taxon>Pseudomonadota</taxon>
        <taxon>Gammaproteobacteria</taxon>
        <taxon>Enterobacterales</taxon>
        <taxon>Enterobacteriaceae</taxon>
        <taxon>Enterobacter</taxon>
        <taxon>Enterobacter cloacae complex</taxon>
    </lineage>
</organism>